<evidence type="ECO:0000256" key="2">
    <source>
        <dbReference type="SAM" id="Phobius"/>
    </source>
</evidence>
<protein>
    <recommendedName>
        <fullName evidence="3">TNFR-Cys domain-containing protein</fullName>
    </recommendedName>
</protein>
<keyword evidence="2" id="KW-1133">Transmembrane helix</keyword>
<dbReference type="PROSITE" id="PS00652">
    <property type="entry name" value="TNFR_NGFR_1"/>
    <property type="match status" value="1"/>
</dbReference>
<comment type="caution">
    <text evidence="4">The sequence shown here is derived from an EMBL/GenBank/DDBJ whole genome shotgun (WGS) entry which is preliminary data.</text>
</comment>
<organism evidence="4 5">
    <name type="scientific">Polyplax serrata</name>
    <name type="common">Common mouse louse</name>
    <dbReference type="NCBI Taxonomy" id="468196"/>
    <lineage>
        <taxon>Eukaryota</taxon>
        <taxon>Metazoa</taxon>
        <taxon>Ecdysozoa</taxon>
        <taxon>Arthropoda</taxon>
        <taxon>Hexapoda</taxon>
        <taxon>Insecta</taxon>
        <taxon>Pterygota</taxon>
        <taxon>Neoptera</taxon>
        <taxon>Paraneoptera</taxon>
        <taxon>Psocodea</taxon>
        <taxon>Troctomorpha</taxon>
        <taxon>Phthiraptera</taxon>
        <taxon>Anoplura</taxon>
        <taxon>Polyplacidae</taxon>
        <taxon>Polyplax</taxon>
    </lineage>
</organism>
<proteinExistence type="predicted"/>
<feature type="disulfide bond" evidence="1">
    <location>
        <begin position="74"/>
        <end position="87"/>
    </location>
</feature>
<feature type="repeat" description="TNFR-Cys" evidence="1">
    <location>
        <begin position="57"/>
        <end position="95"/>
    </location>
</feature>
<gene>
    <name evidence="4" type="ORF">RUM43_014270</name>
</gene>
<accession>A0AAN8RY08</accession>
<feature type="transmembrane region" description="Helical" evidence="2">
    <location>
        <begin position="35"/>
        <end position="53"/>
    </location>
</feature>
<dbReference type="PROSITE" id="PS50050">
    <property type="entry name" value="TNFR_NGFR_2"/>
    <property type="match status" value="1"/>
</dbReference>
<feature type="transmembrane region" description="Helical" evidence="2">
    <location>
        <begin position="297"/>
        <end position="318"/>
    </location>
</feature>
<evidence type="ECO:0000259" key="3">
    <source>
        <dbReference type="PROSITE" id="PS50050"/>
    </source>
</evidence>
<reference evidence="4 5" key="1">
    <citation type="submission" date="2023-10" db="EMBL/GenBank/DDBJ databases">
        <title>Genomes of two closely related lineages of the louse Polyplax serrata with different host specificities.</title>
        <authorList>
            <person name="Martinu J."/>
            <person name="Tarabai H."/>
            <person name="Stefka J."/>
            <person name="Hypsa V."/>
        </authorList>
    </citation>
    <scope>NUCLEOTIDE SEQUENCE [LARGE SCALE GENOMIC DNA]</scope>
    <source>
        <strain evidence="4">HR10_N</strain>
    </source>
</reference>
<sequence>MSTLYPAGKKTAPNLETRSSYEMFGRTIFREVHKIFVNGMLVPILLLFLGTFANGKVCETNQYWSSILERCESCSKCVSPDIAIRPCQGNADTVCGPLSELNIDWTWSKNHGSHSSGNSKHENLPKKMLDTFKENFDQIRQHEEHMKLKERYLRRNHKKDMDTENLKSFWEKLKSANKHRSLQEKVADDMSRDKKRNRLDKPTITMPWEKLYPLSDTLHFSNKEALDLLKSSRKPESKENETYDPNHLKFDENGILVKKFEFIKVDDNVKMEKLVSDPKFSEEFSTTEKFILDWQTVILGIAVSSCVVFFLVAAIYSVQHAKHWKKLIKYFDSDADELRSWISSKNVERKIPPSGIYKTTTEVVHTEGSHCKYLERIIRMNGKNRFNFVTGNVYEKDNKRPSELKPLTKKYLAVQKHEEGDQL</sequence>
<evidence type="ECO:0000256" key="1">
    <source>
        <dbReference type="PROSITE-ProRule" id="PRU00206"/>
    </source>
</evidence>
<dbReference type="AlphaFoldDB" id="A0AAN8RY08"/>
<keyword evidence="1" id="KW-1015">Disulfide bond</keyword>
<evidence type="ECO:0000313" key="4">
    <source>
        <dbReference type="EMBL" id="KAK6631174.1"/>
    </source>
</evidence>
<comment type="caution">
    <text evidence="1">Lacks conserved residue(s) required for the propagation of feature annotation.</text>
</comment>
<name>A0AAN8RY08_POLSC</name>
<keyword evidence="2" id="KW-0812">Transmembrane</keyword>
<dbReference type="SMART" id="SM00208">
    <property type="entry name" value="TNFR"/>
    <property type="match status" value="1"/>
</dbReference>
<keyword evidence="2" id="KW-0472">Membrane</keyword>
<evidence type="ECO:0000313" key="5">
    <source>
        <dbReference type="Proteomes" id="UP001372834"/>
    </source>
</evidence>
<feature type="disulfide bond" evidence="1">
    <location>
        <begin position="77"/>
        <end position="95"/>
    </location>
</feature>
<dbReference type="EMBL" id="JAWJWE010000009">
    <property type="protein sequence ID" value="KAK6631174.1"/>
    <property type="molecule type" value="Genomic_DNA"/>
</dbReference>
<dbReference type="Gene3D" id="2.10.50.10">
    <property type="entry name" value="Tumor Necrosis Factor Receptor, subunit A, domain 2"/>
    <property type="match status" value="1"/>
</dbReference>
<dbReference type="Proteomes" id="UP001372834">
    <property type="component" value="Unassembled WGS sequence"/>
</dbReference>
<feature type="domain" description="TNFR-Cys" evidence="3">
    <location>
        <begin position="57"/>
        <end position="95"/>
    </location>
</feature>
<dbReference type="InterPro" id="IPR001368">
    <property type="entry name" value="TNFR/NGFR_Cys_rich_reg"/>
</dbReference>